<feature type="region of interest" description="Disordered" evidence="3">
    <location>
        <begin position="184"/>
        <end position="203"/>
    </location>
</feature>
<protein>
    <submittedName>
        <fullName evidence="6">SH2 domain-containing protein 6</fullName>
    </submittedName>
</protein>
<dbReference type="GO" id="GO:0035556">
    <property type="term" value="P:intracellular signal transduction"/>
    <property type="evidence" value="ECO:0007669"/>
    <property type="project" value="TreeGrafter"/>
</dbReference>
<feature type="compositionally biased region" description="Polar residues" evidence="3">
    <location>
        <begin position="290"/>
        <end position="312"/>
    </location>
</feature>
<dbReference type="PROSITE" id="PS50001">
    <property type="entry name" value="SH2"/>
    <property type="match status" value="1"/>
</dbReference>
<dbReference type="GO" id="GO:0005737">
    <property type="term" value="C:cytoplasm"/>
    <property type="evidence" value="ECO:0007669"/>
    <property type="project" value="TreeGrafter"/>
</dbReference>
<evidence type="ECO:0000256" key="1">
    <source>
        <dbReference type="ARBA" id="ARBA00022999"/>
    </source>
</evidence>
<reference evidence="6" key="1">
    <citation type="submission" date="2025-08" db="UniProtKB">
        <authorList>
            <consortium name="RefSeq"/>
        </authorList>
    </citation>
    <scope>IDENTIFICATION</scope>
    <source>
        <tissue evidence="6">Blood</tissue>
    </source>
</reference>
<dbReference type="SMART" id="SM00252">
    <property type="entry name" value="SH2"/>
    <property type="match status" value="1"/>
</dbReference>
<feature type="region of interest" description="Disordered" evidence="3">
    <location>
        <begin position="277"/>
        <end position="313"/>
    </location>
</feature>
<dbReference type="FunFam" id="3.30.505.10:FF:000016">
    <property type="entry name" value="B-cell linker protein isoform 2"/>
    <property type="match status" value="1"/>
</dbReference>
<accession>A0A2Y9JHI3</accession>
<evidence type="ECO:0000313" key="5">
    <source>
        <dbReference type="Proteomes" id="UP000248482"/>
    </source>
</evidence>
<dbReference type="AlphaFoldDB" id="A0A2Y9JHI3"/>
<dbReference type="GO" id="GO:0007169">
    <property type="term" value="P:cell surface receptor protein tyrosine kinase signaling pathway"/>
    <property type="evidence" value="ECO:0007669"/>
    <property type="project" value="TreeGrafter"/>
</dbReference>
<dbReference type="STRING" id="391180.A0A2Y9JHI3"/>
<evidence type="ECO:0000256" key="3">
    <source>
        <dbReference type="SAM" id="MobiDB-lite"/>
    </source>
</evidence>
<dbReference type="InterPro" id="IPR036860">
    <property type="entry name" value="SH2_dom_sf"/>
</dbReference>
<feature type="domain" description="SH2" evidence="4">
    <location>
        <begin position="323"/>
        <end position="431"/>
    </location>
</feature>
<dbReference type="Proteomes" id="UP000248482">
    <property type="component" value="Unplaced"/>
</dbReference>
<name>A0A2Y9JHI3_ENHLU</name>
<gene>
    <name evidence="6" type="primary">LOC111148001</name>
</gene>
<dbReference type="PANTHER" id="PTHR14098">
    <property type="entry name" value="SH2 DOMAIN CONTAINING PROTEIN"/>
    <property type="match status" value="1"/>
</dbReference>
<organism evidence="5 6">
    <name type="scientific">Enhydra lutris kenyoni</name>
    <name type="common">northern sea otter</name>
    <dbReference type="NCBI Taxonomy" id="391180"/>
    <lineage>
        <taxon>Eukaryota</taxon>
        <taxon>Metazoa</taxon>
        <taxon>Chordata</taxon>
        <taxon>Craniata</taxon>
        <taxon>Vertebrata</taxon>
        <taxon>Euteleostomi</taxon>
        <taxon>Mammalia</taxon>
        <taxon>Eutheria</taxon>
        <taxon>Laurasiatheria</taxon>
        <taxon>Carnivora</taxon>
        <taxon>Caniformia</taxon>
        <taxon>Musteloidea</taxon>
        <taxon>Mustelidae</taxon>
        <taxon>Lutrinae</taxon>
        <taxon>Enhydra</taxon>
    </lineage>
</organism>
<evidence type="ECO:0000256" key="2">
    <source>
        <dbReference type="PROSITE-ProRule" id="PRU00191"/>
    </source>
</evidence>
<dbReference type="InterPro" id="IPR051751">
    <property type="entry name" value="Immunoreceptor_sig_adapters"/>
</dbReference>
<dbReference type="OrthoDB" id="10044490at2759"/>
<dbReference type="Pfam" id="PF00017">
    <property type="entry name" value="SH2"/>
    <property type="match status" value="1"/>
</dbReference>
<proteinExistence type="predicted"/>
<evidence type="ECO:0000313" key="6">
    <source>
        <dbReference type="RefSeq" id="XP_022360041.1"/>
    </source>
</evidence>
<dbReference type="KEGG" id="elk:111148001"/>
<dbReference type="InterPro" id="IPR000980">
    <property type="entry name" value="SH2"/>
</dbReference>
<dbReference type="PANTHER" id="PTHR14098:SF16">
    <property type="entry name" value="SH2 DOMAIN-CONTAINING PROTEIN 6"/>
    <property type="match status" value="1"/>
</dbReference>
<feature type="compositionally biased region" description="Low complexity" evidence="3">
    <location>
        <begin position="34"/>
        <end position="44"/>
    </location>
</feature>
<feature type="region of interest" description="Disordered" evidence="3">
    <location>
        <begin position="1"/>
        <end position="50"/>
    </location>
</feature>
<keyword evidence="5" id="KW-1185">Reference proteome</keyword>
<evidence type="ECO:0000259" key="4">
    <source>
        <dbReference type="PROSITE" id="PS50001"/>
    </source>
</evidence>
<dbReference type="Gene3D" id="3.30.505.10">
    <property type="entry name" value="SH2 domain"/>
    <property type="match status" value="1"/>
</dbReference>
<keyword evidence="1 2" id="KW-0727">SH2 domain</keyword>
<dbReference type="SUPFAM" id="SSF55550">
    <property type="entry name" value="SH2 domain"/>
    <property type="match status" value="1"/>
</dbReference>
<dbReference type="GeneID" id="111148001"/>
<dbReference type="RefSeq" id="XP_022360041.1">
    <property type="nucleotide sequence ID" value="XM_022504333.1"/>
</dbReference>
<sequence length="433" mass="47441">MGRVGASGRRGHRSESFQEASELGSGLVGLRPWSGGESPSSSEAEGLETVNRSCGRHVGKLMEASWGNWDKLRGSKLQLEPPVPPPRYVVPCPDSPAWNKDAPSPSPWPTPGTSRFKVSAAAEPGVEGGGPQCLPLVLPLFCPFWKAQGEEEEDEDEYEMPPCEALPFSLAPAHLPDTEEDSMYLDHPGPVGPSKSPPPQPQATTLKALLNLKEARKQGQPFPLRKQELVTPAREVPDLPKKPENNIYVKFPALTRTLSSQVLMPPISLPRISMMPRPTVGPQEARNGAANATSKGRRSSLSSRAPTWSTSAAEDGSLLGQPWYSENCDRYAVESALLRFQKDGAYTVRPSSEPHSSQPLTLAVLLNGRVFNIPIRQLDDGRHYALGRQGRNHEELFPSVAAMVQHYIQHPLPLVDRYSHRCQLTCLLFPTKP</sequence>